<keyword evidence="2" id="KW-0472">Membrane</keyword>
<organism evidence="3 4">
    <name type="scientific">Nocardia seriolae</name>
    <dbReference type="NCBI Taxonomy" id="37332"/>
    <lineage>
        <taxon>Bacteria</taxon>
        <taxon>Bacillati</taxon>
        <taxon>Actinomycetota</taxon>
        <taxon>Actinomycetes</taxon>
        <taxon>Mycobacteriales</taxon>
        <taxon>Nocardiaceae</taxon>
        <taxon>Nocardia</taxon>
    </lineage>
</organism>
<reference evidence="3 4" key="1">
    <citation type="submission" date="2016-10" db="EMBL/GenBank/DDBJ databases">
        <title>Genome sequence of Nocardia seriolae strain EM150506, isolated from Anguila japonica.</title>
        <authorList>
            <person name="Han H.-J."/>
        </authorList>
    </citation>
    <scope>NUCLEOTIDE SEQUENCE [LARGE SCALE GENOMIC DNA]</scope>
    <source>
        <strain evidence="3 4">EM150506</strain>
    </source>
</reference>
<keyword evidence="2" id="KW-0812">Transmembrane</keyword>
<protein>
    <recommendedName>
        <fullName evidence="5">Transmembrane protein</fullName>
    </recommendedName>
</protein>
<feature type="transmembrane region" description="Helical" evidence="2">
    <location>
        <begin position="167"/>
        <end position="194"/>
    </location>
</feature>
<dbReference type="EMBL" id="CP017839">
    <property type="protein sequence ID" value="APA95119.1"/>
    <property type="molecule type" value="Genomic_DNA"/>
</dbReference>
<gene>
    <name evidence="3" type="ORF">NS506_01045</name>
</gene>
<evidence type="ECO:0000256" key="1">
    <source>
        <dbReference type="SAM" id="MobiDB-lite"/>
    </source>
</evidence>
<dbReference type="Proteomes" id="UP000180166">
    <property type="component" value="Chromosome"/>
</dbReference>
<keyword evidence="2" id="KW-1133">Transmembrane helix</keyword>
<feature type="transmembrane region" description="Helical" evidence="2">
    <location>
        <begin position="384"/>
        <end position="404"/>
    </location>
</feature>
<feature type="region of interest" description="Disordered" evidence="1">
    <location>
        <begin position="661"/>
        <end position="689"/>
    </location>
</feature>
<proteinExistence type="predicted"/>
<feature type="compositionally biased region" description="Basic and acidic residues" evidence="1">
    <location>
        <begin position="306"/>
        <end position="319"/>
    </location>
</feature>
<feature type="transmembrane region" description="Helical" evidence="2">
    <location>
        <begin position="82"/>
        <end position="103"/>
    </location>
</feature>
<feature type="transmembrane region" description="Helical" evidence="2">
    <location>
        <begin position="462"/>
        <end position="481"/>
    </location>
</feature>
<dbReference type="KEGG" id="nsr:NS506_01045"/>
<name>A0ABC8AMC2_9NOCA</name>
<evidence type="ECO:0000313" key="4">
    <source>
        <dbReference type="Proteomes" id="UP000180166"/>
    </source>
</evidence>
<feature type="transmembrane region" description="Helical" evidence="2">
    <location>
        <begin position="342"/>
        <end position="364"/>
    </location>
</feature>
<dbReference type="AlphaFoldDB" id="A0ABC8AMC2"/>
<evidence type="ECO:0000256" key="2">
    <source>
        <dbReference type="SAM" id="Phobius"/>
    </source>
</evidence>
<feature type="region of interest" description="Disordered" evidence="1">
    <location>
        <begin position="297"/>
        <end position="332"/>
    </location>
</feature>
<sequence length="689" mass="70163">MPGVKAKGREWRGLIPAGYSLLLAAIVLGPLLGPGYLLLRDAVSTPRSYLTDSALGLGDAAPRAVPQDALIATLSPVVDGGIIVKAIVLAALWLGGWGAAALARDLLRASLAPQLVAATVTVWNPYVAERLLQGHWSLLTGYAALPWIALLCARLREAPPSGTLGTWAALTGCLAVAGLTPTGSLLAGLVAIILVGKRNLPATVALWILSAAPWLTATALSSSGAAPSDPAGVAAFAARAEPWLGTLGSLAGLGGIWNSTAVPDSRTTFFALVGTILLLAVVATGLRAVLGPGASGAPGNNLSGSDRSEPAAGADRDESSSDGGRIGRATGSRTARTVRRRLVWLAVAAVVLPALGATGWGLAAGEFLVTRVPGAGLLRDTQKYAALAVPAYALCAAAGCRTVARWVSAMAGNNRVTADARATATMAAATTTDTDTATAIAAGATTIGTPAAGSGRTRMAGAAALLIGLILLALPDLAWGVGGALRPVHYPAGWERVAALVDGTGDVAVLPGGMFRKFGYSGDAPVLDPAPRMLRRDVLQTGELPVRGGVVAGEGQRARRVEKALSRGTTAEKLADLGVGWVLVEGRTPGPLGESKATLAQLDPVYSDSDLQLYRVPGDIATNDASPESRQVSGAAHLLWAVLLVGGLLTAATISGRRSILGEAERESDPDHDDADERDDDDDPHSSRL</sequence>
<feature type="transmembrane region" description="Helical" evidence="2">
    <location>
        <begin position="269"/>
        <end position="290"/>
    </location>
</feature>
<feature type="transmembrane region" description="Helical" evidence="2">
    <location>
        <begin position="21"/>
        <end position="39"/>
    </location>
</feature>
<evidence type="ECO:0000313" key="3">
    <source>
        <dbReference type="EMBL" id="APA95119.1"/>
    </source>
</evidence>
<evidence type="ECO:0008006" key="5">
    <source>
        <dbReference type="Google" id="ProtNLM"/>
    </source>
</evidence>
<feature type="transmembrane region" description="Helical" evidence="2">
    <location>
        <begin position="200"/>
        <end position="221"/>
    </location>
</feature>
<feature type="compositionally biased region" description="Acidic residues" evidence="1">
    <location>
        <begin position="670"/>
        <end position="683"/>
    </location>
</feature>
<accession>A0ABC8AMC2</accession>